<feature type="transmembrane region" description="Helical" evidence="1">
    <location>
        <begin position="79"/>
        <end position="100"/>
    </location>
</feature>
<dbReference type="PANTHER" id="PTHR37422:SF13">
    <property type="entry name" value="LIPOPOLYSACCHARIDE BIOSYNTHESIS PROTEIN PA4999-RELATED"/>
    <property type="match status" value="1"/>
</dbReference>
<dbReference type="EMBL" id="JACXBF010000172">
    <property type="protein sequence ID" value="MBD2800385.1"/>
    <property type="molecule type" value="Genomic_DNA"/>
</dbReference>
<organism evidence="2">
    <name type="scientific">Xenorhabdus szentirmaii</name>
    <dbReference type="NCBI Taxonomy" id="290112"/>
    <lineage>
        <taxon>Bacteria</taxon>
        <taxon>Pseudomonadati</taxon>
        <taxon>Pseudomonadota</taxon>
        <taxon>Gammaproteobacteria</taxon>
        <taxon>Enterobacterales</taxon>
        <taxon>Morganellaceae</taxon>
        <taxon>Xenorhabdus</taxon>
    </lineage>
</organism>
<feature type="transmembrane region" description="Helical" evidence="1">
    <location>
        <begin position="175"/>
        <end position="193"/>
    </location>
</feature>
<feature type="transmembrane region" description="Helical" evidence="1">
    <location>
        <begin position="327"/>
        <end position="342"/>
    </location>
</feature>
<feature type="transmembrane region" description="Helical" evidence="1">
    <location>
        <begin position="223"/>
        <end position="243"/>
    </location>
</feature>
<gene>
    <name evidence="2" type="ORF">ID854_07915</name>
</gene>
<feature type="transmembrane region" description="Helical" evidence="1">
    <location>
        <begin position="20"/>
        <end position="43"/>
    </location>
</feature>
<protein>
    <recommendedName>
        <fullName evidence="3">O-antigen ligase</fullName>
    </recommendedName>
</protein>
<sequence length="371" mass="43286">MSRSSEKNRILLSILITTSIFSISLRIFSLSFIFSILTIIWYFLSKRVRVKDVSFFISIILFYILYIVIGLNNNIDKNYFLFKSLLFLVTSSFFYLLPFLVTDEKLNNYLKFYALLSIGYVYIIALYSYMNGFRGYNDLYDPFIKMPINSPLISLLAVIAYIVLCETIQKSTGNMIFLFILLTINILCCFIYLGSRASFIIMIIYISFKYLLYFKGLSTNKKIISIIISSSILIFFMNEVNLLKLGGFEKRGLESSRFDILKNGLNMMWDYPFGGLKVVSKYYDGLWFHNIFLDIVRVSGYIVLLYWCFILFITSIIIVLNKKNNKKTFGLLFIILIISFSQDLAFDGHYNTIGLLFMIMGINMKKIRMIK</sequence>
<keyword evidence="1" id="KW-0812">Transmembrane</keyword>
<dbReference type="RefSeq" id="WP_323868768.1">
    <property type="nucleotide sequence ID" value="NZ_JACXBF010000172.1"/>
</dbReference>
<accession>A0AAW3YR39</accession>
<feature type="transmembrane region" description="Helical" evidence="1">
    <location>
        <begin position="112"/>
        <end position="130"/>
    </location>
</feature>
<evidence type="ECO:0000313" key="2">
    <source>
        <dbReference type="EMBL" id="MBD2800385.1"/>
    </source>
</evidence>
<feature type="transmembrane region" description="Helical" evidence="1">
    <location>
        <begin position="298"/>
        <end position="320"/>
    </location>
</feature>
<reference evidence="2" key="1">
    <citation type="submission" date="2020-09" db="EMBL/GenBank/DDBJ databases">
        <authorList>
            <person name="Palma L."/>
            <person name="Caballero P."/>
            <person name="Berry C."/>
            <person name="Del Valle E."/>
        </authorList>
    </citation>
    <scope>NUCLEOTIDE SEQUENCE</scope>
    <source>
        <strain evidence="2">M</strain>
    </source>
</reference>
<name>A0AAW3YR39_9GAMM</name>
<proteinExistence type="predicted"/>
<dbReference type="InterPro" id="IPR051533">
    <property type="entry name" value="WaaL-like"/>
</dbReference>
<evidence type="ECO:0000256" key="1">
    <source>
        <dbReference type="SAM" id="Phobius"/>
    </source>
</evidence>
<feature type="transmembrane region" description="Helical" evidence="1">
    <location>
        <begin position="55"/>
        <end position="73"/>
    </location>
</feature>
<comment type="caution">
    <text evidence="2">The sequence shown here is derived from an EMBL/GenBank/DDBJ whole genome shotgun (WGS) entry which is preliminary data.</text>
</comment>
<feature type="transmembrane region" description="Helical" evidence="1">
    <location>
        <begin position="199"/>
        <end position="216"/>
    </location>
</feature>
<dbReference type="PANTHER" id="PTHR37422">
    <property type="entry name" value="TEICHURONIC ACID BIOSYNTHESIS PROTEIN TUAE"/>
    <property type="match status" value="1"/>
</dbReference>
<reference evidence="2" key="2">
    <citation type="journal article" date="2024" name="Toxins">
        <title>Genome Sequence Analysis of Native Xenorhabdus Strains Isolated from Entomopathogenic Nematodes in Argentina.</title>
        <authorList>
            <person name="Palma L."/>
            <person name="Frizzo L."/>
            <person name="Kaiser S."/>
            <person name="Berry C."/>
            <person name="Caballero P."/>
            <person name="Bode H.B."/>
            <person name="Del Valle E.E."/>
        </authorList>
    </citation>
    <scope>NUCLEOTIDE SEQUENCE</scope>
    <source>
        <strain evidence="2">M</strain>
    </source>
</reference>
<dbReference type="Proteomes" id="UP001193920">
    <property type="component" value="Unassembled WGS sequence"/>
</dbReference>
<keyword evidence="1" id="KW-0472">Membrane</keyword>
<evidence type="ECO:0008006" key="3">
    <source>
        <dbReference type="Google" id="ProtNLM"/>
    </source>
</evidence>
<dbReference type="AlphaFoldDB" id="A0AAW3YR39"/>
<keyword evidence="1" id="KW-1133">Transmembrane helix</keyword>
<feature type="transmembrane region" description="Helical" evidence="1">
    <location>
        <begin position="150"/>
        <end position="168"/>
    </location>
</feature>